<feature type="compositionally biased region" description="Basic residues" evidence="12">
    <location>
        <begin position="1"/>
        <end position="12"/>
    </location>
</feature>
<sequence>MSVLSRHSRRRGLAVQAGASPPDRADSYCAQEPIHIPGAIQPHGVLLVADPSRNLTVVAASENAGQLAGSTASNTLLGLPAAQILGKDFTATLGSMAAAGELPGEAPWETGLNLPGGAFEAACHTQDGMVLIELEPVAPRDEEEALASARALQRVIARLRAAGGRLQDLARVAVEGIRQLTGYERVLIYRFDRDWHGQTLAEDKVADWEQSLDGLHFPASDIPAQARELYRRSLIRWVPSRDAVPVPLHRDPIWEAADLPARPIDLSFSRLRSLAPVHLQYHRNMGVDGSMSLSILHEGELWGLMVCHHRRPHRPSPGQRAAAAALTDAFALRVGSAEHLGAEEARRADSQRLAELIAHMAEAEDVSSALTAGSVTIASLFGCTGAAVLRGSGVDLLGATPAGADVRRLAAWLRQRGGEEIFHSDNLGSEFPDWAPHAAIASGVLAVFLADDRADMILWFRPEEPSIVSWGGNPHKAVTESGGSVMPRQSFERWVEERHGHARPWARWELEIAATLRHAITQVVIRSLTRIAELNDRLRQSQKMEAVGQLTGGIAHDFNNLLAGIVGSLEMMRARVAQGRVTELDRYLGAALGSANRAAALTHRLLAFSRRQTLDPRPTDVNRLVASMEELIRRTMGPEIHVETVMAGGLWTTLCDANQLENALLNLAINARDAMPDGGRLTIEAVNARLDDAYARRHHDVAPGQYVAISVTDSGTGMPPEVVARAFDPFFTTKPLGQGTGLGLSMVYGFAQQSNGYVRIYSEAGEGTTVRLYLPRSQDEASADAQAPDLPAAATAPEGGTVLVVDDEAVVRMLVSEVLRDLGYGVVEAKDGAQAIRALDAMPRIDLMVTDVGLPGGMNGRQLADAMRERRPGMKVLFITGYAENAAVGNGLLAPGMQVMTKPFAMDVLTAKIRSML</sequence>
<dbReference type="InterPro" id="IPR029016">
    <property type="entry name" value="GAF-like_dom_sf"/>
</dbReference>
<dbReference type="InterPro" id="IPR035965">
    <property type="entry name" value="PAS-like_dom_sf"/>
</dbReference>
<dbReference type="Pfam" id="PF02518">
    <property type="entry name" value="HATPase_c"/>
    <property type="match status" value="1"/>
</dbReference>
<dbReference type="Gene3D" id="3.30.450.20">
    <property type="entry name" value="PAS domain"/>
    <property type="match status" value="1"/>
</dbReference>
<dbReference type="SMART" id="SM00388">
    <property type="entry name" value="HisKA"/>
    <property type="match status" value="1"/>
</dbReference>
<dbReference type="InterPro" id="IPR043150">
    <property type="entry name" value="Phytochrome_PHY_sf"/>
</dbReference>
<comment type="caution">
    <text evidence="16">The sequence shown here is derived from an EMBL/GenBank/DDBJ whole genome shotgun (WGS) entry which is preliminary data.</text>
</comment>
<keyword evidence="10" id="KW-0675">Receptor</keyword>
<keyword evidence="4" id="KW-0600">Photoreceptor protein</keyword>
<dbReference type="EMBL" id="JBHLVZ010000098">
    <property type="protein sequence ID" value="MFC0389262.1"/>
    <property type="molecule type" value="Genomic_DNA"/>
</dbReference>
<organism evidence="16 17">
    <name type="scientific">Muricoccus vinaceus</name>
    <dbReference type="NCBI Taxonomy" id="424704"/>
    <lineage>
        <taxon>Bacteria</taxon>
        <taxon>Pseudomonadati</taxon>
        <taxon>Pseudomonadota</taxon>
        <taxon>Alphaproteobacteria</taxon>
        <taxon>Acetobacterales</taxon>
        <taxon>Roseomonadaceae</taxon>
        <taxon>Muricoccus</taxon>
    </lineage>
</organism>
<evidence type="ECO:0000259" key="15">
    <source>
        <dbReference type="PROSITE" id="PS50110"/>
    </source>
</evidence>
<evidence type="ECO:0000256" key="10">
    <source>
        <dbReference type="ARBA" id="ARBA00023170"/>
    </source>
</evidence>
<dbReference type="CDD" id="cd18161">
    <property type="entry name" value="REC_hyHK_blue-like"/>
    <property type="match status" value="1"/>
</dbReference>
<dbReference type="Gene3D" id="1.10.287.130">
    <property type="match status" value="1"/>
</dbReference>
<dbReference type="InterPro" id="IPR003661">
    <property type="entry name" value="HisK_dim/P_dom"/>
</dbReference>
<feature type="region of interest" description="Disordered" evidence="12">
    <location>
        <begin position="1"/>
        <end position="28"/>
    </location>
</feature>
<dbReference type="PANTHER" id="PTHR43065">
    <property type="entry name" value="SENSOR HISTIDINE KINASE"/>
    <property type="match status" value="1"/>
</dbReference>
<feature type="domain" description="Histidine kinase" evidence="14">
    <location>
        <begin position="553"/>
        <end position="778"/>
    </location>
</feature>
<proteinExistence type="inferred from homology"/>
<keyword evidence="9" id="KW-0157">Chromophore</keyword>
<dbReference type="PANTHER" id="PTHR43065:SF42">
    <property type="entry name" value="TWO-COMPONENT SENSOR PPRA"/>
    <property type="match status" value="1"/>
</dbReference>
<name>A0ABV6J076_9PROT</name>
<dbReference type="InterPro" id="IPR005467">
    <property type="entry name" value="His_kinase_dom"/>
</dbReference>
<evidence type="ECO:0000256" key="5">
    <source>
        <dbReference type="ARBA" id="ARBA00022553"/>
    </source>
</evidence>
<dbReference type="PROSITE" id="PS50110">
    <property type="entry name" value="RESPONSE_REGULATORY"/>
    <property type="match status" value="1"/>
</dbReference>
<evidence type="ECO:0000256" key="7">
    <source>
        <dbReference type="ARBA" id="ARBA00022679"/>
    </source>
</evidence>
<dbReference type="RefSeq" id="WP_377056469.1">
    <property type="nucleotide sequence ID" value="NZ_JBHLVZ010000098.1"/>
</dbReference>
<keyword evidence="8" id="KW-0418">Kinase</keyword>
<dbReference type="SMART" id="SM00065">
    <property type="entry name" value="GAF"/>
    <property type="match status" value="1"/>
</dbReference>
<evidence type="ECO:0000256" key="4">
    <source>
        <dbReference type="ARBA" id="ARBA00022543"/>
    </source>
</evidence>
<dbReference type="SUPFAM" id="SSF47384">
    <property type="entry name" value="Homodimeric domain of signal transducing histidine kinase"/>
    <property type="match status" value="1"/>
</dbReference>
<dbReference type="Pfam" id="PF00512">
    <property type="entry name" value="HisKA"/>
    <property type="match status" value="1"/>
</dbReference>
<evidence type="ECO:0000256" key="12">
    <source>
        <dbReference type="SAM" id="MobiDB-lite"/>
    </source>
</evidence>
<dbReference type="Gene3D" id="3.30.450.40">
    <property type="match status" value="1"/>
</dbReference>
<evidence type="ECO:0000256" key="1">
    <source>
        <dbReference type="ARBA" id="ARBA00000085"/>
    </source>
</evidence>
<dbReference type="Gene3D" id="3.40.50.2300">
    <property type="match status" value="1"/>
</dbReference>
<evidence type="ECO:0000256" key="9">
    <source>
        <dbReference type="ARBA" id="ARBA00022991"/>
    </source>
</evidence>
<feature type="domain" description="Phytochrome chromophore attachment site" evidence="13">
    <location>
        <begin position="165"/>
        <end position="329"/>
    </location>
</feature>
<dbReference type="InterPro" id="IPR011006">
    <property type="entry name" value="CheY-like_superfamily"/>
</dbReference>
<keyword evidence="17" id="KW-1185">Reference proteome</keyword>
<dbReference type="InterPro" id="IPR036097">
    <property type="entry name" value="HisK_dim/P_sf"/>
</dbReference>
<dbReference type="Pfam" id="PF00360">
    <property type="entry name" value="PHY"/>
    <property type="match status" value="1"/>
</dbReference>
<evidence type="ECO:0000256" key="3">
    <source>
        <dbReference type="ARBA" id="ARBA00012438"/>
    </source>
</evidence>
<evidence type="ECO:0000256" key="8">
    <source>
        <dbReference type="ARBA" id="ARBA00022777"/>
    </source>
</evidence>
<dbReference type="PRINTS" id="PR00344">
    <property type="entry name" value="BCTRLSENSOR"/>
</dbReference>
<dbReference type="InterPro" id="IPR003018">
    <property type="entry name" value="GAF"/>
</dbReference>
<dbReference type="Gene3D" id="3.30.565.10">
    <property type="entry name" value="Histidine kinase-like ATPase, C-terminal domain"/>
    <property type="match status" value="1"/>
</dbReference>
<dbReference type="Pfam" id="PF00072">
    <property type="entry name" value="Response_reg"/>
    <property type="match status" value="1"/>
</dbReference>
<dbReference type="Pfam" id="PF01590">
    <property type="entry name" value="GAF"/>
    <property type="match status" value="1"/>
</dbReference>
<accession>A0ABV6J076</accession>
<evidence type="ECO:0000259" key="14">
    <source>
        <dbReference type="PROSITE" id="PS50109"/>
    </source>
</evidence>
<dbReference type="SUPFAM" id="SSF52172">
    <property type="entry name" value="CheY-like"/>
    <property type="match status" value="1"/>
</dbReference>
<dbReference type="InterPro" id="IPR036890">
    <property type="entry name" value="HATPase_C_sf"/>
</dbReference>
<dbReference type="CDD" id="cd16919">
    <property type="entry name" value="HATPase_CckA-like"/>
    <property type="match status" value="1"/>
</dbReference>
<dbReference type="SMART" id="SM00387">
    <property type="entry name" value="HATPase_c"/>
    <property type="match status" value="1"/>
</dbReference>
<dbReference type="EC" id="2.7.13.3" evidence="3"/>
<evidence type="ECO:0000256" key="11">
    <source>
        <dbReference type="PROSITE-ProRule" id="PRU00169"/>
    </source>
</evidence>
<dbReference type="SUPFAM" id="SSF55781">
    <property type="entry name" value="GAF domain-like"/>
    <property type="match status" value="2"/>
</dbReference>
<evidence type="ECO:0000256" key="6">
    <source>
        <dbReference type="ARBA" id="ARBA00022606"/>
    </source>
</evidence>
<dbReference type="CDD" id="cd00082">
    <property type="entry name" value="HisKA"/>
    <property type="match status" value="1"/>
</dbReference>
<comment type="catalytic activity">
    <reaction evidence="1">
        <text>ATP + protein L-histidine = ADP + protein N-phospho-L-histidine.</text>
        <dbReference type="EC" id="2.7.13.3"/>
    </reaction>
</comment>
<dbReference type="Pfam" id="PF08446">
    <property type="entry name" value="PAS_2"/>
    <property type="match status" value="1"/>
</dbReference>
<dbReference type="InterPro" id="IPR004358">
    <property type="entry name" value="Sig_transdc_His_kin-like_C"/>
</dbReference>
<evidence type="ECO:0000313" key="17">
    <source>
        <dbReference type="Proteomes" id="UP001589789"/>
    </source>
</evidence>
<comment type="similarity">
    <text evidence="2">In the N-terminal section; belongs to the phytochrome family.</text>
</comment>
<dbReference type="SUPFAM" id="SSF55874">
    <property type="entry name" value="ATPase domain of HSP90 chaperone/DNA topoisomerase II/histidine kinase"/>
    <property type="match status" value="1"/>
</dbReference>
<evidence type="ECO:0000313" key="16">
    <source>
        <dbReference type="EMBL" id="MFC0389262.1"/>
    </source>
</evidence>
<dbReference type="PROSITE" id="PS50046">
    <property type="entry name" value="PHYTOCHROME_2"/>
    <property type="match status" value="1"/>
</dbReference>
<dbReference type="PROSITE" id="PS50109">
    <property type="entry name" value="HIS_KIN"/>
    <property type="match status" value="1"/>
</dbReference>
<dbReference type="InterPro" id="IPR013654">
    <property type="entry name" value="PAS_2"/>
</dbReference>
<dbReference type="SUPFAM" id="SSF55785">
    <property type="entry name" value="PYP-like sensor domain (PAS domain)"/>
    <property type="match status" value="1"/>
</dbReference>
<dbReference type="Proteomes" id="UP001589789">
    <property type="component" value="Unassembled WGS sequence"/>
</dbReference>
<feature type="domain" description="Response regulatory" evidence="15">
    <location>
        <begin position="801"/>
        <end position="917"/>
    </location>
</feature>
<protein>
    <recommendedName>
        <fullName evidence="3">histidine kinase</fullName>
        <ecNumber evidence="3">2.7.13.3</ecNumber>
    </recommendedName>
</protein>
<evidence type="ECO:0000259" key="13">
    <source>
        <dbReference type="PROSITE" id="PS50046"/>
    </source>
</evidence>
<dbReference type="Gene3D" id="3.30.450.270">
    <property type="match status" value="1"/>
</dbReference>
<reference evidence="16 17" key="1">
    <citation type="submission" date="2024-09" db="EMBL/GenBank/DDBJ databases">
        <authorList>
            <person name="Sun Q."/>
            <person name="Mori K."/>
        </authorList>
    </citation>
    <scope>NUCLEOTIDE SEQUENCE [LARGE SCALE GENOMIC DNA]</scope>
    <source>
        <strain evidence="16 17">CCM 7468</strain>
    </source>
</reference>
<dbReference type="InterPro" id="IPR013515">
    <property type="entry name" value="Phytochrome_cen-reg"/>
</dbReference>
<feature type="modified residue" description="4-aspartylphosphate" evidence="11">
    <location>
        <position position="851"/>
    </location>
</feature>
<keyword evidence="5 11" id="KW-0597">Phosphoprotein</keyword>
<gene>
    <name evidence="16" type="ORF">ACFFIC_27505</name>
</gene>
<keyword evidence="6" id="KW-0716">Sensory transduction</keyword>
<dbReference type="SMART" id="SM00448">
    <property type="entry name" value="REC"/>
    <property type="match status" value="1"/>
</dbReference>
<dbReference type="InterPro" id="IPR001789">
    <property type="entry name" value="Sig_transdc_resp-reg_receiver"/>
</dbReference>
<keyword evidence="7" id="KW-0808">Transferase</keyword>
<dbReference type="InterPro" id="IPR016132">
    <property type="entry name" value="Phyto_chromo_attachment"/>
</dbReference>
<evidence type="ECO:0000256" key="2">
    <source>
        <dbReference type="ARBA" id="ARBA00006402"/>
    </source>
</evidence>
<dbReference type="InterPro" id="IPR003594">
    <property type="entry name" value="HATPase_dom"/>
</dbReference>